<dbReference type="GO" id="GO:0005739">
    <property type="term" value="C:mitochondrion"/>
    <property type="evidence" value="ECO:0007669"/>
    <property type="project" value="TreeGrafter"/>
</dbReference>
<reference evidence="2" key="1">
    <citation type="submission" date="2022-11" db="UniProtKB">
        <authorList>
            <consortium name="WormBaseParasite"/>
        </authorList>
    </citation>
    <scope>IDENTIFICATION</scope>
</reference>
<protein>
    <submittedName>
        <fullName evidence="2">Uncharacterized protein</fullName>
    </submittedName>
</protein>
<dbReference type="Pfam" id="PF00378">
    <property type="entry name" value="ECH_1"/>
    <property type="match status" value="1"/>
</dbReference>
<dbReference type="SUPFAM" id="SSF52096">
    <property type="entry name" value="ClpP/crotonase"/>
    <property type="match status" value="1"/>
</dbReference>
<dbReference type="GO" id="GO:0006635">
    <property type="term" value="P:fatty acid beta-oxidation"/>
    <property type="evidence" value="ECO:0007669"/>
    <property type="project" value="TreeGrafter"/>
</dbReference>
<dbReference type="Proteomes" id="UP000887564">
    <property type="component" value="Unplaced"/>
</dbReference>
<proteinExistence type="predicted"/>
<dbReference type="InterPro" id="IPR001753">
    <property type="entry name" value="Enoyl-CoA_hydra/iso"/>
</dbReference>
<organism evidence="1 2">
    <name type="scientific">Parascaris equorum</name>
    <name type="common">Equine roundworm</name>
    <dbReference type="NCBI Taxonomy" id="6256"/>
    <lineage>
        <taxon>Eukaryota</taxon>
        <taxon>Metazoa</taxon>
        <taxon>Ecdysozoa</taxon>
        <taxon>Nematoda</taxon>
        <taxon>Chromadorea</taxon>
        <taxon>Rhabditida</taxon>
        <taxon>Spirurina</taxon>
        <taxon>Ascaridomorpha</taxon>
        <taxon>Ascaridoidea</taxon>
        <taxon>Ascarididae</taxon>
        <taxon>Parascaris</taxon>
    </lineage>
</organism>
<dbReference type="Gene3D" id="3.90.226.10">
    <property type="entry name" value="2-enoyl-CoA Hydratase, Chain A, domain 1"/>
    <property type="match status" value="1"/>
</dbReference>
<accession>A0A914S4I8</accession>
<dbReference type="GO" id="GO:0003824">
    <property type="term" value="F:catalytic activity"/>
    <property type="evidence" value="ECO:0007669"/>
    <property type="project" value="UniProtKB-ARBA"/>
</dbReference>
<dbReference type="AlphaFoldDB" id="A0A914S4I8"/>
<name>A0A914S4I8_PAREQ</name>
<evidence type="ECO:0000313" key="1">
    <source>
        <dbReference type="Proteomes" id="UP000887564"/>
    </source>
</evidence>
<dbReference type="InterPro" id="IPR029045">
    <property type="entry name" value="ClpP/crotonase-like_dom_sf"/>
</dbReference>
<dbReference type="PANTHER" id="PTHR11941">
    <property type="entry name" value="ENOYL-COA HYDRATASE-RELATED"/>
    <property type="match status" value="1"/>
</dbReference>
<sequence length="176" mass="19273">MELCLTGDKISAKEAKQCGIVSKLCKLGTRIPMGHYFWASGNWHADDTWTAATEPNILSYVVTSSNHTLLDRIYLLAQHLTCITVFPPEKVVEEAINLADRIAQNSVLVTSMVKQAVNSVYETTLQQGIAVERALFHATFATVLLSAILIELVTQISCDRSPPSKIATLSADKVNL</sequence>
<evidence type="ECO:0000313" key="2">
    <source>
        <dbReference type="WBParaSite" id="PEQ_0001325201-mRNA-1"/>
    </source>
</evidence>
<dbReference type="WBParaSite" id="PEQ_0001325201-mRNA-1">
    <property type="protein sequence ID" value="PEQ_0001325201-mRNA-1"/>
    <property type="gene ID" value="PEQ_0001325201"/>
</dbReference>
<dbReference type="PANTHER" id="PTHR11941:SF54">
    <property type="entry name" value="ENOYL-COA HYDRATASE, MITOCHONDRIAL"/>
    <property type="match status" value="1"/>
</dbReference>
<keyword evidence="1" id="KW-1185">Reference proteome</keyword>